<dbReference type="EMBL" id="JBHRYJ010000002">
    <property type="protein sequence ID" value="MFC3676484.1"/>
    <property type="molecule type" value="Genomic_DNA"/>
</dbReference>
<dbReference type="Proteomes" id="UP001595711">
    <property type="component" value="Unassembled WGS sequence"/>
</dbReference>
<reference evidence="2" key="1">
    <citation type="journal article" date="2019" name="Int. J. Syst. Evol. Microbiol.">
        <title>The Global Catalogue of Microorganisms (GCM) 10K type strain sequencing project: providing services to taxonomists for standard genome sequencing and annotation.</title>
        <authorList>
            <consortium name="The Broad Institute Genomics Platform"/>
            <consortium name="The Broad Institute Genome Sequencing Center for Infectious Disease"/>
            <person name="Wu L."/>
            <person name="Ma J."/>
        </authorList>
    </citation>
    <scope>NUCLEOTIDE SEQUENCE [LARGE SCALE GENOMIC DNA]</scope>
    <source>
        <strain evidence="2">KCTC 42182</strain>
    </source>
</reference>
<organism evidence="1 2">
    <name type="scientific">Ferrovibrio xuzhouensis</name>
    <dbReference type="NCBI Taxonomy" id="1576914"/>
    <lineage>
        <taxon>Bacteria</taxon>
        <taxon>Pseudomonadati</taxon>
        <taxon>Pseudomonadota</taxon>
        <taxon>Alphaproteobacteria</taxon>
        <taxon>Rhodospirillales</taxon>
        <taxon>Rhodospirillaceae</taxon>
        <taxon>Ferrovibrio</taxon>
    </lineage>
</organism>
<dbReference type="Gene3D" id="3.40.1440.10">
    <property type="entry name" value="GIY-YIG endonuclease"/>
    <property type="match status" value="1"/>
</dbReference>
<dbReference type="InterPro" id="IPR035901">
    <property type="entry name" value="GIY-YIG_endonuc_sf"/>
</dbReference>
<dbReference type="RefSeq" id="WP_379727193.1">
    <property type="nucleotide sequence ID" value="NZ_JBHRYJ010000002.1"/>
</dbReference>
<accession>A0ABV7VG37</accession>
<sequence>MQGQDRRAAVAAYKEKKSRAGIYAVRCPPAGAVWIGQTLTLATVQNRLWFSLRMGQAPQAGLQAAWREHGPESLVFEVLEDLPEEALAYVRDRLLKDRLAHWRAALDAQAL</sequence>
<protein>
    <submittedName>
        <fullName evidence="1">GIY-YIG nuclease family protein</fullName>
    </submittedName>
</protein>
<dbReference type="CDD" id="cd10451">
    <property type="entry name" value="GIY-YIG_LuxR_like"/>
    <property type="match status" value="1"/>
</dbReference>
<name>A0ABV7VG37_9PROT</name>
<evidence type="ECO:0000313" key="1">
    <source>
        <dbReference type="EMBL" id="MFC3676484.1"/>
    </source>
</evidence>
<dbReference type="SUPFAM" id="SSF82771">
    <property type="entry name" value="GIY-YIG endonuclease"/>
    <property type="match status" value="1"/>
</dbReference>
<proteinExistence type="predicted"/>
<gene>
    <name evidence="1" type="ORF">ACFOOQ_13080</name>
</gene>
<evidence type="ECO:0000313" key="2">
    <source>
        <dbReference type="Proteomes" id="UP001595711"/>
    </source>
</evidence>
<comment type="caution">
    <text evidence="1">The sequence shown here is derived from an EMBL/GenBank/DDBJ whole genome shotgun (WGS) entry which is preliminary data.</text>
</comment>
<keyword evidence="2" id="KW-1185">Reference proteome</keyword>